<evidence type="ECO:0000313" key="2">
    <source>
        <dbReference type="EMBL" id="OMO93677.1"/>
    </source>
</evidence>
<dbReference type="InterPro" id="IPR001810">
    <property type="entry name" value="F-box_dom"/>
</dbReference>
<name>A0A1R3JFT8_9ROSI</name>
<dbReference type="OrthoDB" id="1867629at2759"/>
<sequence>MASSLSMPQDTVSDILSRLPVKSLTRFKSVSKKWANLTSTPAFISSHLRRAPPDPSLLVRRYNTQTGNQNAFRLYPDPTRNRDCYLLDVPSEEPLLRFPKIVGSVDGLVCLDVSPCYASDFIFWNLATRQFKRLPFPLIASSKSNPIWMVFIGFGFDSFSSDYKLVRIVSLKTNDPSPRVEVFSWKQWAWKEIEESFDLTVCGAAEGVVAGGTLNWFAMGLQELANQKFIVSFDMGTEVFKRIALPPITQYGNVKIMSYMGSWAIAVYPLLSAPGINRFEFYVFGEGNDGSKDWTKMVVIDNMSKVMVPVRTWRDTELLFKNMGPKDGNSHQSFVLFDPVDEATKCLTPDGFDMCLEPWSYVESLVSVYGKS</sequence>
<proteinExistence type="predicted"/>
<dbReference type="InterPro" id="IPR017451">
    <property type="entry name" value="F-box-assoc_interact_dom"/>
</dbReference>
<comment type="caution">
    <text evidence="2">The sequence shown here is derived from an EMBL/GenBank/DDBJ whole genome shotgun (WGS) entry which is preliminary data.</text>
</comment>
<dbReference type="EMBL" id="AWUE01016244">
    <property type="protein sequence ID" value="OMO93677.1"/>
    <property type="molecule type" value="Genomic_DNA"/>
</dbReference>
<dbReference type="InterPro" id="IPR013187">
    <property type="entry name" value="F-box-assoc_dom_typ3"/>
</dbReference>
<dbReference type="PANTHER" id="PTHR31672">
    <property type="entry name" value="BNACNNG10540D PROTEIN"/>
    <property type="match status" value="1"/>
</dbReference>
<dbReference type="NCBIfam" id="TIGR01640">
    <property type="entry name" value="F_box_assoc_1"/>
    <property type="match status" value="1"/>
</dbReference>
<dbReference type="Proteomes" id="UP000187203">
    <property type="component" value="Unassembled WGS sequence"/>
</dbReference>
<evidence type="ECO:0000259" key="1">
    <source>
        <dbReference type="PROSITE" id="PS50181"/>
    </source>
</evidence>
<reference evidence="3" key="1">
    <citation type="submission" date="2013-09" db="EMBL/GenBank/DDBJ databases">
        <title>Corchorus olitorius genome sequencing.</title>
        <authorList>
            <person name="Alam M."/>
            <person name="Haque M.S."/>
            <person name="Islam M.S."/>
            <person name="Emdad E.M."/>
            <person name="Islam M.M."/>
            <person name="Ahmed B."/>
            <person name="Halim A."/>
            <person name="Hossen Q.M.M."/>
            <person name="Hossain M.Z."/>
            <person name="Ahmed R."/>
            <person name="Khan M.M."/>
            <person name="Islam R."/>
            <person name="Rashid M.M."/>
            <person name="Khan S.A."/>
            <person name="Rahman M.S."/>
            <person name="Alam M."/>
            <person name="Yahiya A.S."/>
            <person name="Khan M.S."/>
            <person name="Azam M.S."/>
            <person name="Haque T."/>
            <person name="Lashkar M.Z.H."/>
            <person name="Akhand A.I."/>
            <person name="Morshed G."/>
            <person name="Roy S."/>
            <person name="Uddin K.S."/>
            <person name="Rabeya T."/>
            <person name="Hossain A.S."/>
            <person name="Chowdhury A."/>
            <person name="Snigdha A.R."/>
            <person name="Mortoza M.S."/>
            <person name="Matin S.A."/>
            <person name="Hoque S.M.E."/>
            <person name="Islam M.K."/>
            <person name="Roy D.K."/>
            <person name="Haider R."/>
            <person name="Moosa M.M."/>
            <person name="Elias S.M."/>
            <person name="Hasan A.M."/>
            <person name="Jahan S."/>
            <person name="Shafiuddin M."/>
            <person name="Mahmood N."/>
            <person name="Shommy N.S."/>
        </authorList>
    </citation>
    <scope>NUCLEOTIDE SEQUENCE [LARGE SCALE GENOMIC DNA]</scope>
    <source>
        <strain evidence="3">cv. O-4</strain>
    </source>
</reference>
<dbReference type="CDD" id="cd22157">
    <property type="entry name" value="F-box_AtFBW1-like"/>
    <property type="match status" value="1"/>
</dbReference>
<accession>A0A1R3JFT8</accession>
<evidence type="ECO:0000313" key="3">
    <source>
        <dbReference type="Proteomes" id="UP000187203"/>
    </source>
</evidence>
<dbReference type="Pfam" id="PF00646">
    <property type="entry name" value="F-box"/>
    <property type="match status" value="1"/>
</dbReference>
<dbReference type="PROSITE" id="PS50181">
    <property type="entry name" value="FBOX"/>
    <property type="match status" value="1"/>
</dbReference>
<dbReference type="PANTHER" id="PTHR31672:SF13">
    <property type="entry name" value="F-BOX PROTEIN CPR30-LIKE"/>
    <property type="match status" value="1"/>
</dbReference>
<gene>
    <name evidence="2" type="ORF">COLO4_16755</name>
</gene>
<organism evidence="2 3">
    <name type="scientific">Corchorus olitorius</name>
    <dbReference type="NCBI Taxonomy" id="93759"/>
    <lineage>
        <taxon>Eukaryota</taxon>
        <taxon>Viridiplantae</taxon>
        <taxon>Streptophyta</taxon>
        <taxon>Embryophyta</taxon>
        <taxon>Tracheophyta</taxon>
        <taxon>Spermatophyta</taxon>
        <taxon>Magnoliopsida</taxon>
        <taxon>eudicotyledons</taxon>
        <taxon>Gunneridae</taxon>
        <taxon>Pentapetalae</taxon>
        <taxon>rosids</taxon>
        <taxon>malvids</taxon>
        <taxon>Malvales</taxon>
        <taxon>Malvaceae</taxon>
        <taxon>Grewioideae</taxon>
        <taxon>Apeibeae</taxon>
        <taxon>Corchorus</taxon>
    </lineage>
</organism>
<dbReference type="AlphaFoldDB" id="A0A1R3JFT8"/>
<keyword evidence="3" id="KW-1185">Reference proteome</keyword>
<dbReference type="Pfam" id="PF08268">
    <property type="entry name" value="FBA_3"/>
    <property type="match status" value="1"/>
</dbReference>
<dbReference type="STRING" id="93759.A0A1R3JFT8"/>
<feature type="domain" description="F-box" evidence="1">
    <location>
        <begin position="1"/>
        <end position="51"/>
    </location>
</feature>
<dbReference type="InterPro" id="IPR050796">
    <property type="entry name" value="SCF_F-box_component"/>
</dbReference>
<dbReference type="SMART" id="SM00256">
    <property type="entry name" value="FBOX"/>
    <property type="match status" value="1"/>
</dbReference>
<dbReference type="SUPFAM" id="SSF81383">
    <property type="entry name" value="F-box domain"/>
    <property type="match status" value="1"/>
</dbReference>
<dbReference type="InterPro" id="IPR036047">
    <property type="entry name" value="F-box-like_dom_sf"/>
</dbReference>
<dbReference type="Gene3D" id="1.20.1280.50">
    <property type="match status" value="1"/>
</dbReference>
<protein>
    <recommendedName>
        <fullName evidence="1">F-box domain-containing protein</fullName>
    </recommendedName>
</protein>